<dbReference type="PROSITE" id="PS50994">
    <property type="entry name" value="INTEGRASE"/>
    <property type="match status" value="1"/>
</dbReference>
<keyword evidence="2" id="KW-0802">TPR repeat</keyword>
<name>A0A0S4L721_9BACT</name>
<dbReference type="OrthoDB" id="5468987at2"/>
<feature type="chain" id="PRO_5006623747" description="Integrase catalytic domain-containing protein" evidence="3">
    <location>
        <begin position="28"/>
        <end position="726"/>
    </location>
</feature>
<dbReference type="InterPro" id="IPR001584">
    <property type="entry name" value="Integrase_cat-core"/>
</dbReference>
<evidence type="ECO:0000256" key="2">
    <source>
        <dbReference type="ARBA" id="ARBA00022803"/>
    </source>
</evidence>
<gene>
    <name evidence="5" type="ORF">COMA2_10221</name>
</gene>
<proteinExistence type="predicted"/>
<dbReference type="SUPFAM" id="SSF48452">
    <property type="entry name" value="TPR-like"/>
    <property type="match status" value="3"/>
</dbReference>
<dbReference type="InterPro" id="IPR011990">
    <property type="entry name" value="TPR-like_helical_dom_sf"/>
</dbReference>
<organism evidence="5 6">
    <name type="scientific">Candidatus Nitrospira nitrificans</name>
    <dbReference type="NCBI Taxonomy" id="1742973"/>
    <lineage>
        <taxon>Bacteria</taxon>
        <taxon>Pseudomonadati</taxon>
        <taxon>Nitrospirota</taxon>
        <taxon>Nitrospiria</taxon>
        <taxon>Nitrospirales</taxon>
        <taxon>Nitrospiraceae</taxon>
        <taxon>Nitrospira</taxon>
    </lineage>
</organism>
<sequence length="726" mass="82026">MYRYHLRYRRLFFSISAWIAFSSPAIGAVPSQPTPTLSIATATEQATSIRNPVPIEGFVRRLPDDGPRQEGQSSGIDGLAWQEGRSAYRKNAWPEAQRFFGKVIKEHPESPLVPSAKAFLVELLLRDDVTGEIRSEAIQEYKKLLRDHPQSSNARRAEWRVADLYFEQGAFQEAQAFYENAMAHSANLPFDRHRALLGLGYTFMAMGKWSDAEHAFADVRKRSEDDQLLQGATLGLAHTLFRAQRFSEAEPIYDVGYRRWPHLLREDPLALQRYAVTQVKLRHEASARELMLLFYNLYPRHEYAATALLHVAESLRAGARQPLAEFVYALIPSLYPDSAWDATAKLRLAALRAENMLPAGSNSLGLTISAMIHNVPIPDQTDASYRALLEQIATREANGPMGSEALYYLGKEYENAGDMHRALRAYKEITLRATNKNDPWAMKSAERLSAILTPWIEAAIASRDDLTVVSLFHRQGATAEQRYARSPLLLNIAESHRRLGFSPEAARLYQQILKSHHDSALLEAALIGLGKIYLDQRDPEAARKVLERYRFQFPLGRYDGEGLHLLIDAMRQQRDLQGLLHLCRMWLLRHPVHPERPAMYVQLAKTLGELEKLDESALAYEEAFKAGMAQSSDLLVSYADTVSRSNRHERAIAAYQSVLAHKPNAAHADWARLQTARHWTALKQYERATVALAELDVADDPLLNRLSASLQTSVRAANHSRRPEGL</sequence>
<dbReference type="Gene3D" id="1.25.40.10">
    <property type="entry name" value="Tetratricopeptide repeat domain"/>
    <property type="match status" value="4"/>
</dbReference>
<evidence type="ECO:0000256" key="3">
    <source>
        <dbReference type="SAM" id="SignalP"/>
    </source>
</evidence>
<dbReference type="RefSeq" id="WP_090893866.1">
    <property type="nucleotide sequence ID" value="NZ_CZPZ01000001.1"/>
</dbReference>
<feature type="signal peptide" evidence="3">
    <location>
        <begin position="1"/>
        <end position="27"/>
    </location>
</feature>
<reference evidence="6" key="1">
    <citation type="submission" date="2015-10" db="EMBL/GenBank/DDBJ databases">
        <authorList>
            <person name="Luecker S."/>
            <person name="Luecker S."/>
        </authorList>
    </citation>
    <scope>NUCLEOTIDE SEQUENCE [LARGE SCALE GENOMIC DNA]</scope>
</reference>
<dbReference type="GO" id="GO:0015074">
    <property type="term" value="P:DNA integration"/>
    <property type="evidence" value="ECO:0007669"/>
    <property type="project" value="InterPro"/>
</dbReference>
<dbReference type="STRING" id="1742973.COMA2_10221"/>
<protein>
    <recommendedName>
        <fullName evidence="4">Integrase catalytic domain-containing protein</fullName>
    </recommendedName>
</protein>
<dbReference type="Proteomes" id="UP000198736">
    <property type="component" value="Unassembled WGS sequence"/>
</dbReference>
<dbReference type="InterPro" id="IPR051012">
    <property type="entry name" value="CellSynth/LPSAsmb/PSIAsmb"/>
</dbReference>
<keyword evidence="1" id="KW-0677">Repeat</keyword>
<dbReference type="SMART" id="SM00028">
    <property type="entry name" value="TPR"/>
    <property type="match status" value="5"/>
</dbReference>
<dbReference type="AlphaFoldDB" id="A0A0S4L721"/>
<evidence type="ECO:0000256" key="1">
    <source>
        <dbReference type="ARBA" id="ARBA00022737"/>
    </source>
</evidence>
<evidence type="ECO:0000259" key="4">
    <source>
        <dbReference type="PROSITE" id="PS50994"/>
    </source>
</evidence>
<keyword evidence="6" id="KW-1185">Reference proteome</keyword>
<dbReference type="InterPro" id="IPR019734">
    <property type="entry name" value="TPR_rpt"/>
</dbReference>
<dbReference type="PANTHER" id="PTHR45586">
    <property type="entry name" value="TPR REPEAT-CONTAINING PROTEIN PA4667"/>
    <property type="match status" value="1"/>
</dbReference>
<evidence type="ECO:0000313" key="6">
    <source>
        <dbReference type="Proteomes" id="UP000198736"/>
    </source>
</evidence>
<dbReference type="Pfam" id="PF14559">
    <property type="entry name" value="TPR_19"/>
    <property type="match status" value="1"/>
</dbReference>
<dbReference type="Pfam" id="PF13432">
    <property type="entry name" value="TPR_16"/>
    <property type="match status" value="2"/>
</dbReference>
<feature type="domain" description="Integrase catalytic" evidence="4">
    <location>
        <begin position="332"/>
        <end position="511"/>
    </location>
</feature>
<dbReference type="EMBL" id="CZPZ01000001">
    <property type="protein sequence ID" value="CUS31654.1"/>
    <property type="molecule type" value="Genomic_DNA"/>
</dbReference>
<evidence type="ECO:0000313" key="5">
    <source>
        <dbReference type="EMBL" id="CUS31654.1"/>
    </source>
</evidence>
<accession>A0A0S4L721</accession>
<dbReference type="PANTHER" id="PTHR45586:SF1">
    <property type="entry name" value="LIPOPOLYSACCHARIDE ASSEMBLY PROTEIN B"/>
    <property type="match status" value="1"/>
</dbReference>
<keyword evidence="3" id="KW-0732">Signal</keyword>